<evidence type="ECO:0000256" key="1">
    <source>
        <dbReference type="ARBA" id="ARBA00038308"/>
    </source>
</evidence>
<dbReference type="SUPFAM" id="SSF101327">
    <property type="entry name" value="YgfB-like"/>
    <property type="match status" value="1"/>
</dbReference>
<dbReference type="AlphaFoldDB" id="A0A1E8E597"/>
<dbReference type="EMBL" id="CP046045">
    <property type="protein sequence ID" value="QGM27163.1"/>
    <property type="molecule type" value="Genomic_DNA"/>
</dbReference>
<evidence type="ECO:0000313" key="4">
    <source>
        <dbReference type="Proteomes" id="UP000186931"/>
    </source>
</evidence>
<dbReference type="InterPro" id="IPR036255">
    <property type="entry name" value="YgfB-like_sf"/>
</dbReference>
<dbReference type="EMBL" id="MKQS01000001">
    <property type="protein sequence ID" value="OFE44795.1"/>
    <property type="molecule type" value="Genomic_DNA"/>
</dbReference>
<organism evidence="2 4">
    <name type="scientific">Acinetobacter towneri</name>
    <dbReference type="NCBI Taxonomy" id="202956"/>
    <lineage>
        <taxon>Bacteria</taxon>
        <taxon>Pseudomonadati</taxon>
        <taxon>Pseudomonadota</taxon>
        <taxon>Gammaproteobacteria</taxon>
        <taxon>Moraxellales</taxon>
        <taxon>Moraxellaceae</taxon>
        <taxon>Acinetobacter</taxon>
    </lineage>
</organism>
<comment type="similarity">
    <text evidence="1">Belongs to the UPF0149 family.</text>
</comment>
<reference evidence="2 4" key="1">
    <citation type="submission" date="2016-10" db="EMBL/GenBank/DDBJ databases">
        <title>Genome of airborne Acinetobacter sp. 5-2Ac02 in the hospital environment: Species near to Acinetobacter towneri.</title>
        <authorList>
            <person name="Barbosa B."/>
            <person name="Fernandez-Garcia L."/>
            <person name="Gato E."/>
            <person name="Leao R."/>
            <person name="Albano R."/>
            <person name="Fernandez B."/>
            <person name="Fernandez-Cuenca F."/>
            <person name="Marques E."/>
            <person name="Tomas M."/>
        </authorList>
    </citation>
    <scope>NUCLEOTIDE SEQUENCE [LARGE SCALE GENOMIC DNA]</scope>
    <source>
        <strain evidence="2 4">5-2Ac02</strain>
    </source>
</reference>
<dbReference type="Proteomes" id="UP000186931">
    <property type="component" value="Unassembled WGS sequence"/>
</dbReference>
<dbReference type="Pfam" id="PF03695">
    <property type="entry name" value="UPF0149"/>
    <property type="match status" value="1"/>
</dbReference>
<dbReference type="InterPro" id="IPR011978">
    <property type="entry name" value="YgfB-like"/>
</dbReference>
<name>A0A1E8E597_9GAMM</name>
<dbReference type="PANTHER" id="PTHR37528">
    <property type="entry name" value="UPF0149 PROTEIN YGFB"/>
    <property type="match status" value="1"/>
</dbReference>
<dbReference type="PANTHER" id="PTHR37528:SF1">
    <property type="entry name" value="UPF0149 PROTEIN YGFB"/>
    <property type="match status" value="1"/>
</dbReference>
<dbReference type="RefSeq" id="WP_004970514.1">
    <property type="nucleotide sequence ID" value="NZ_BBNL01000007.1"/>
</dbReference>
<dbReference type="STRING" id="202956.BJN41_01375"/>
<reference evidence="5" key="2">
    <citation type="submission" date="2019-11" db="EMBL/GenBank/DDBJ databases">
        <title>Escherichia coli 1916D6.</title>
        <authorList>
            <person name="Yao H."/>
            <person name="Du X."/>
            <person name="Yu R."/>
            <person name="Li A."/>
        </authorList>
    </citation>
    <scope>NUCLEOTIDE SEQUENCE [LARGE SCALE GENOMIC DNA]</scope>
    <source>
        <strain evidence="5">19110F47</strain>
    </source>
</reference>
<dbReference type="Proteomes" id="UP000405075">
    <property type="component" value="Chromosome"/>
</dbReference>
<reference evidence="3" key="3">
    <citation type="submission" date="2019-11" db="EMBL/GenBank/DDBJ databases">
        <authorList>
            <person name="Yao H."/>
            <person name="Du X."/>
            <person name="Yu R."/>
            <person name="Li A."/>
        </authorList>
    </citation>
    <scope>NUCLEOTIDE SEQUENCE</scope>
    <source>
        <strain evidence="3">19110F47</strain>
    </source>
</reference>
<evidence type="ECO:0000313" key="3">
    <source>
        <dbReference type="EMBL" id="QGM27163.1"/>
    </source>
</evidence>
<evidence type="ECO:0000313" key="2">
    <source>
        <dbReference type="EMBL" id="OFE44795.1"/>
    </source>
</evidence>
<sequence>MQDDISGWSEWFRNFSNIEEISSPSELHGLLTGIVCVTNAPTETEWQQILETLNVPELEPAALSLLTDESEDVAHALSEDELDYLPLLPDDEHLLQERVQALADWCAGVVLGFGLASGHIRSDEIELIEHLQDVAAVEFEDSDNDEEGEESYQELYEFVRLIPVSLSVGRKKVPVEESSLLQNLHAKSRQQTAQTTQNASAVVEMFTPHRPS</sequence>
<gene>
    <name evidence="2" type="ORF">BJN41_01375</name>
    <name evidence="3" type="ORF">GJD93_05490</name>
</gene>
<protein>
    <submittedName>
        <fullName evidence="3">UPF0149 family protein</fullName>
    </submittedName>
</protein>
<dbReference type="eggNOG" id="COG3079">
    <property type="taxonomic scope" value="Bacteria"/>
</dbReference>
<dbReference type="Gene3D" id="1.20.120.740">
    <property type="entry name" value="YgfB uncharacterised protein family UPF0149, PF03695"/>
    <property type="match status" value="1"/>
</dbReference>
<dbReference type="GO" id="GO:0005829">
    <property type="term" value="C:cytosol"/>
    <property type="evidence" value="ECO:0007669"/>
    <property type="project" value="TreeGrafter"/>
</dbReference>
<proteinExistence type="inferred from homology"/>
<evidence type="ECO:0000313" key="5">
    <source>
        <dbReference type="Proteomes" id="UP000405075"/>
    </source>
</evidence>
<accession>A0A1E8E597</accession>